<dbReference type="InterPro" id="IPR011010">
    <property type="entry name" value="DNA_brk_join_enz"/>
</dbReference>
<proteinExistence type="inferred from homology"/>
<dbReference type="PROSITE" id="PS51898">
    <property type="entry name" value="TYR_RECOMBINASE"/>
    <property type="match status" value="1"/>
</dbReference>
<evidence type="ECO:0000256" key="2">
    <source>
        <dbReference type="ARBA" id="ARBA00023125"/>
    </source>
</evidence>
<dbReference type="SUPFAM" id="SSF56349">
    <property type="entry name" value="DNA breaking-rejoining enzymes"/>
    <property type="match status" value="1"/>
</dbReference>
<dbReference type="Proteomes" id="UP000517916">
    <property type="component" value="Unassembled WGS sequence"/>
</dbReference>
<keyword evidence="3" id="KW-0233">DNA recombination</keyword>
<keyword evidence="7" id="KW-1185">Reference proteome</keyword>
<keyword evidence="2" id="KW-0238">DNA-binding</keyword>
<feature type="domain" description="Tyr recombinase" evidence="4">
    <location>
        <begin position="144"/>
        <end position="327"/>
    </location>
</feature>
<dbReference type="RefSeq" id="WP_182836947.1">
    <property type="nucleotide sequence ID" value="NZ_BAAABQ010000001.1"/>
</dbReference>
<dbReference type="InterPro" id="IPR050090">
    <property type="entry name" value="Tyrosine_recombinase_XerCD"/>
</dbReference>
<dbReference type="Gene3D" id="1.10.150.130">
    <property type="match status" value="1"/>
</dbReference>
<dbReference type="InterPro" id="IPR002104">
    <property type="entry name" value="Integrase_catalytic"/>
</dbReference>
<sequence length="343" mass="37948">MANTPAPAQIQAAKQLLASMGITPEDLAATTVTSTAPTFAEYVPVVAGAVSSGALRTYGSYWNRVVERWGPRRIDEPTPTEIKQFAEWVKANTVRRRNAHGGLGAVENFIGAMRCLYRHAGNDGLIPESFNPALKVPKPRRAESLRRAITDTRLDEINETVSTTGDDPALDALIVRLHTETACRRGGALGLRPRDLDQDDCLVYLREKGEKSRWQPVSPTLMNALLDHVSNRGTGDRDEQLLRYRSGEPITRRRYDYIWTRLGECLPWVATQQVSAHWLRHTTLTWVERNFGFAVAQAFAGHAKDRDAATTSIYTRASIHEIAASVAALTNEPHPLAPSDATT</sequence>
<accession>A0ABR6BDM6</accession>
<evidence type="ECO:0000259" key="4">
    <source>
        <dbReference type="PROSITE" id="PS51898"/>
    </source>
</evidence>
<evidence type="ECO:0000313" key="6">
    <source>
        <dbReference type="EMBL" id="MBA8930488.1"/>
    </source>
</evidence>
<evidence type="ECO:0000313" key="5">
    <source>
        <dbReference type="EMBL" id="MBA8924802.1"/>
    </source>
</evidence>
<comment type="similarity">
    <text evidence="1">Belongs to the 'phage' integrase family.</text>
</comment>
<dbReference type="InterPro" id="IPR010998">
    <property type="entry name" value="Integrase_recombinase_N"/>
</dbReference>
<evidence type="ECO:0000313" key="7">
    <source>
        <dbReference type="Proteomes" id="UP000517916"/>
    </source>
</evidence>
<dbReference type="InterPro" id="IPR013762">
    <property type="entry name" value="Integrase-like_cat_sf"/>
</dbReference>
<dbReference type="Gene3D" id="1.10.443.10">
    <property type="entry name" value="Intergrase catalytic core"/>
    <property type="match status" value="1"/>
</dbReference>
<dbReference type="EMBL" id="JACJID010000007">
    <property type="protein sequence ID" value="MBA8930488.1"/>
    <property type="molecule type" value="Genomic_DNA"/>
</dbReference>
<reference evidence="5 7" key="1">
    <citation type="submission" date="2020-08" db="EMBL/GenBank/DDBJ databases">
        <title>Genomic Encyclopedia of Archaeal and Bacterial Type Strains, Phase II (KMG-II): from individual species to whole genera.</title>
        <authorList>
            <person name="Goeker M."/>
        </authorList>
    </citation>
    <scope>NUCLEOTIDE SEQUENCE [LARGE SCALE GENOMIC DNA]</scope>
    <source>
        <strain evidence="5 7">DSM 43850</strain>
    </source>
</reference>
<organism evidence="5 7">
    <name type="scientific">Kutzneria viridogrisea</name>
    <dbReference type="NCBI Taxonomy" id="47990"/>
    <lineage>
        <taxon>Bacteria</taxon>
        <taxon>Bacillati</taxon>
        <taxon>Actinomycetota</taxon>
        <taxon>Actinomycetes</taxon>
        <taxon>Pseudonocardiales</taxon>
        <taxon>Pseudonocardiaceae</taxon>
        <taxon>Kutzneria</taxon>
    </lineage>
</organism>
<evidence type="ECO:0000256" key="3">
    <source>
        <dbReference type="ARBA" id="ARBA00023172"/>
    </source>
</evidence>
<name>A0ABR6BDM6_9PSEU</name>
<evidence type="ECO:0000256" key="1">
    <source>
        <dbReference type="ARBA" id="ARBA00008857"/>
    </source>
</evidence>
<comment type="caution">
    <text evidence="5">The sequence shown here is derived from an EMBL/GenBank/DDBJ whole genome shotgun (WGS) entry which is preliminary data.</text>
</comment>
<gene>
    <name evidence="5" type="ORF">BC739_001999</name>
    <name evidence="6" type="ORF">BC739_007735</name>
</gene>
<dbReference type="PANTHER" id="PTHR30349:SF41">
    <property type="entry name" value="INTEGRASE_RECOMBINASE PROTEIN MJ0367-RELATED"/>
    <property type="match status" value="1"/>
</dbReference>
<protein>
    <submittedName>
        <fullName evidence="5">Integrase</fullName>
    </submittedName>
</protein>
<dbReference type="CDD" id="cd00397">
    <property type="entry name" value="DNA_BRE_C"/>
    <property type="match status" value="1"/>
</dbReference>
<dbReference type="EMBL" id="JACJID010000001">
    <property type="protein sequence ID" value="MBA8924802.1"/>
    <property type="molecule type" value="Genomic_DNA"/>
</dbReference>
<dbReference type="Pfam" id="PF00589">
    <property type="entry name" value="Phage_integrase"/>
    <property type="match status" value="1"/>
</dbReference>
<dbReference type="PANTHER" id="PTHR30349">
    <property type="entry name" value="PHAGE INTEGRASE-RELATED"/>
    <property type="match status" value="1"/>
</dbReference>